<dbReference type="GeneID" id="63762744"/>
<dbReference type="VEuPathDB" id="FungiDB:ASPSYDRAFT_43510"/>
<dbReference type="RefSeq" id="XP_040705406.1">
    <property type="nucleotide sequence ID" value="XM_040846671.1"/>
</dbReference>
<dbReference type="EMBL" id="KV878584">
    <property type="protein sequence ID" value="OJJ61600.1"/>
    <property type="molecule type" value="Genomic_DNA"/>
</dbReference>
<keyword evidence="3" id="KW-1185">Reference proteome</keyword>
<evidence type="ECO:0000313" key="2">
    <source>
        <dbReference type="EMBL" id="OJJ61600.1"/>
    </source>
</evidence>
<organism evidence="2 3">
    <name type="scientific">Aspergillus sydowii CBS 593.65</name>
    <dbReference type="NCBI Taxonomy" id="1036612"/>
    <lineage>
        <taxon>Eukaryota</taxon>
        <taxon>Fungi</taxon>
        <taxon>Dikarya</taxon>
        <taxon>Ascomycota</taxon>
        <taxon>Pezizomycotina</taxon>
        <taxon>Eurotiomycetes</taxon>
        <taxon>Eurotiomycetidae</taxon>
        <taxon>Eurotiales</taxon>
        <taxon>Aspergillaceae</taxon>
        <taxon>Aspergillus</taxon>
        <taxon>Aspergillus subgen. Nidulantes</taxon>
    </lineage>
</organism>
<gene>
    <name evidence="2" type="ORF">ASPSYDRAFT_43510</name>
</gene>
<feature type="chain" id="PRO_5009887661" evidence="1">
    <location>
        <begin position="18"/>
        <end position="50"/>
    </location>
</feature>
<sequence length="50" mass="5896">MSDWLALLCPSAPLLQPSLWMLYALYWSFNEQTCHKNQYNNKIPPLIDNI</sequence>
<protein>
    <submittedName>
        <fullName evidence="2">Uncharacterized protein</fullName>
    </submittedName>
</protein>
<reference evidence="3" key="1">
    <citation type="journal article" date="2017" name="Genome Biol.">
        <title>Comparative genomics reveals high biological diversity and specific adaptations in the industrially and medically important fungal genus Aspergillus.</title>
        <authorList>
            <person name="de Vries R.P."/>
            <person name="Riley R."/>
            <person name="Wiebenga A."/>
            <person name="Aguilar-Osorio G."/>
            <person name="Amillis S."/>
            <person name="Uchima C.A."/>
            <person name="Anderluh G."/>
            <person name="Asadollahi M."/>
            <person name="Askin M."/>
            <person name="Barry K."/>
            <person name="Battaglia E."/>
            <person name="Bayram O."/>
            <person name="Benocci T."/>
            <person name="Braus-Stromeyer S.A."/>
            <person name="Caldana C."/>
            <person name="Canovas D."/>
            <person name="Cerqueira G.C."/>
            <person name="Chen F."/>
            <person name="Chen W."/>
            <person name="Choi C."/>
            <person name="Clum A."/>
            <person name="Dos Santos R.A."/>
            <person name="Damasio A.R."/>
            <person name="Diallinas G."/>
            <person name="Emri T."/>
            <person name="Fekete E."/>
            <person name="Flipphi M."/>
            <person name="Freyberg S."/>
            <person name="Gallo A."/>
            <person name="Gournas C."/>
            <person name="Habgood R."/>
            <person name="Hainaut M."/>
            <person name="Harispe M.L."/>
            <person name="Henrissat B."/>
            <person name="Hilden K.S."/>
            <person name="Hope R."/>
            <person name="Hossain A."/>
            <person name="Karabika E."/>
            <person name="Karaffa L."/>
            <person name="Karanyi Z."/>
            <person name="Krasevec N."/>
            <person name="Kuo A."/>
            <person name="Kusch H."/>
            <person name="LaButti K."/>
            <person name="Lagendijk E.L."/>
            <person name="Lapidus A."/>
            <person name="Levasseur A."/>
            <person name="Lindquist E."/>
            <person name="Lipzen A."/>
            <person name="Logrieco A.F."/>
            <person name="MacCabe A."/>
            <person name="Maekelae M.R."/>
            <person name="Malavazi I."/>
            <person name="Melin P."/>
            <person name="Meyer V."/>
            <person name="Mielnichuk N."/>
            <person name="Miskei M."/>
            <person name="Molnar A.P."/>
            <person name="Mule G."/>
            <person name="Ngan C.Y."/>
            <person name="Orejas M."/>
            <person name="Orosz E."/>
            <person name="Ouedraogo J.P."/>
            <person name="Overkamp K.M."/>
            <person name="Park H.-S."/>
            <person name="Perrone G."/>
            <person name="Piumi F."/>
            <person name="Punt P.J."/>
            <person name="Ram A.F."/>
            <person name="Ramon A."/>
            <person name="Rauscher S."/>
            <person name="Record E."/>
            <person name="Riano-Pachon D.M."/>
            <person name="Robert V."/>
            <person name="Roehrig J."/>
            <person name="Ruller R."/>
            <person name="Salamov A."/>
            <person name="Salih N.S."/>
            <person name="Samson R.A."/>
            <person name="Sandor E."/>
            <person name="Sanguinetti M."/>
            <person name="Schuetze T."/>
            <person name="Sepcic K."/>
            <person name="Shelest E."/>
            <person name="Sherlock G."/>
            <person name="Sophianopoulou V."/>
            <person name="Squina F.M."/>
            <person name="Sun H."/>
            <person name="Susca A."/>
            <person name="Todd R.B."/>
            <person name="Tsang A."/>
            <person name="Unkles S.E."/>
            <person name="van de Wiele N."/>
            <person name="van Rossen-Uffink D."/>
            <person name="Oliveira J.V."/>
            <person name="Vesth T.C."/>
            <person name="Visser J."/>
            <person name="Yu J.-H."/>
            <person name="Zhou M."/>
            <person name="Andersen M.R."/>
            <person name="Archer D.B."/>
            <person name="Baker S.E."/>
            <person name="Benoit I."/>
            <person name="Brakhage A.A."/>
            <person name="Braus G.H."/>
            <person name="Fischer R."/>
            <person name="Frisvad J.C."/>
            <person name="Goldman G.H."/>
            <person name="Houbraken J."/>
            <person name="Oakley B."/>
            <person name="Pocsi I."/>
            <person name="Scazzocchio C."/>
            <person name="Seiboth B."/>
            <person name="vanKuyk P.A."/>
            <person name="Wortman J."/>
            <person name="Dyer P.S."/>
            <person name="Grigoriev I.V."/>
        </authorList>
    </citation>
    <scope>NUCLEOTIDE SEQUENCE [LARGE SCALE GENOMIC DNA]</scope>
    <source>
        <strain evidence="3">CBS 593.65</strain>
    </source>
</reference>
<dbReference type="Proteomes" id="UP000184356">
    <property type="component" value="Unassembled WGS sequence"/>
</dbReference>
<evidence type="ECO:0000313" key="3">
    <source>
        <dbReference type="Proteomes" id="UP000184356"/>
    </source>
</evidence>
<name>A0A1L9TQA2_9EURO</name>
<feature type="non-terminal residue" evidence="2">
    <location>
        <position position="50"/>
    </location>
</feature>
<proteinExistence type="predicted"/>
<dbReference type="AlphaFoldDB" id="A0A1L9TQA2"/>
<keyword evidence="1" id="KW-0732">Signal</keyword>
<evidence type="ECO:0000256" key="1">
    <source>
        <dbReference type="SAM" id="SignalP"/>
    </source>
</evidence>
<accession>A0A1L9TQA2</accession>
<feature type="signal peptide" evidence="1">
    <location>
        <begin position="1"/>
        <end position="17"/>
    </location>
</feature>